<dbReference type="Proteomes" id="UP000298588">
    <property type="component" value="Chromosome"/>
</dbReference>
<keyword evidence="4" id="KW-1185">Reference proteome</keyword>
<dbReference type="RefSeq" id="WP_137099555.1">
    <property type="nucleotide sequence ID" value="NZ_CP039865.1"/>
</dbReference>
<dbReference type="OrthoDB" id="9805228at2"/>
<name>A0A4D7QJT4_9HYPH</name>
<dbReference type="InterPro" id="IPR013538">
    <property type="entry name" value="ASHA1/2-like_C"/>
</dbReference>
<evidence type="ECO:0000259" key="2">
    <source>
        <dbReference type="Pfam" id="PF08327"/>
    </source>
</evidence>
<dbReference type="KEGG" id="paqt:E8L99_10885"/>
<organism evidence="3 4">
    <name type="scientific">Phreatobacter aquaticus</name>
    <dbReference type="NCBI Taxonomy" id="2570229"/>
    <lineage>
        <taxon>Bacteria</taxon>
        <taxon>Pseudomonadati</taxon>
        <taxon>Pseudomonadota</taxon>
        <taxon>Alphaproteobacteria</taxon>
        <taxon>Hyphomicrobiales</taxon>
        <taxon>Phreatobacteraceae</taxon>
        <taxon>Phreatobacter</taxon>
    </lineage>
</organism>
<comment type="similarity">
    <text evidence="1">Belongs to the AHA1 family.</text>
</comment>
<dbReference type="CDD" id="cd07814">
    <property type="entry name" value="SRPBCC_CalC_Aha1-like"/>
    <property type="match status" value="1"/>
</dbReference>
<dbReference type="EMBL" id="CP039865">
    <property type="protein sequence ID" value="QCK86223.1"/>
    <property type="molecule type" value="Genomic_DNA"/>
</dbReference>
<dbReference type="InterPro" id="IPR023393">
    <property type="entry name" value="START-like_dom_sf"/>
</dbReference>
<evidence type="ECO:0000256" key="1">
    <source>
        <dbReference type="ARBA" id="ARBA00006817"/>
    </source>
</evidence>
<proteinExistence type="inferred from homology"/>
<dbReference type="Pfam" id="PF08327">
    <property type="entry name" value="AHSA1"/>
    <property type="match status" value="1"/>
</dbReference>
<dbReference type="AlphaFoldDB" id="A0A4D7QJT4"/>
<dbReference type="SUPFAM" id="SSF55961">
    <property type="entry name" value="Bet v1-like"/>
    <property type="match status" value="1"/>
</dbReference>
<dbReference type="Gene3D" id="3.30.530.20">
    <property type="match status" value="1"/>
</dbReference>
<reference evidence="3 4" key="1">
    <citation type="submission" date="2019-04" db="EMBL/GenBank/DDBJ databases">
        <title>Phreatobacter aquaticus sp. nov.</title>
        <authorList>
            <person name="Choi A."/>
            <person name="Baek K."/>
        </authorList>
    </citation>
    <scope>NUCLEOTIDE SEQUENCE [LARGE SCALE GENOMIC DNA]</scope>
    <source>
        <strain evidence="3 4">NMCR1094</strain>
    </source>
</reference>
<protein>
    <submittedName>
        <fullName evidence="3">SRPBCC domain-containing protein</fullName>
    </submittedName>
</protein>
<evidence type="ECO:0000313" key="3">
    <source>
        <dbReference type="EMBL" id="QCK86223.1"/>
    </source>
</evidence>
<evidence type="ECO:0000313" key="4">
    <source>
        <dbReference type="Proteomes" id="UP000298588"/>
    </source>
</evidence>
<accession>A0A4D7QJT4</accession>
<gene>
    <name evidence="3" type="ORF">E8L99_10885</name>
</gene>
<feature type="domain" description="Activator of Hsp90 ATPase homologue 1/2-like C-terminal" evidence="2">
    <location>
        <begin position="20"/>
        <end position="166"/>
    </location>
</feature>
<sequence>MTATTDRLTGDFAISREVQASLALVWKVWTEADHLARWFGPVGFTVVGSTLDLKPGGRFHYGMRAPGGATMWGLWTFREIVENERLVFVAGFSDEAGGVTVHPMAPTWPREMLSTVIFTETARGTMLRLEARALNPTEIEAQTFDQGKAGMTQGWGGTFGQLETYLRSVQDKA</sequence>